<dbReference type="Proteomes" id="UP000253318">
    <property type="component" value="Unassembled WGS sequence"/>
</dbReference>
<organism evidence="1 2">
    <name type="scientific">Marinitenerispora sediminis</name>
    <dbReference type="NCBI Taxonomy" id="1931232"/>
    <lineage>
        <taxon>Bacteria</taxon>
        <taxon>Bacillati</taxon>
        <taxon>Actinomycetota</taxon>
        <taxon>Actinomycetes</taxon>
        <taxon>Streptosporangiales</taxon>
        <taxon>Nocardiopsidaceae</taxon>
        <taxon>Marinitenerispora</taxon>
    </lineage>
</organism>
<dbReference type="Pfam" id="PF04672">
    <property type="entry name" value="Methyltransf_19"/>
    <property type="match status" value="1"/>
</dbReference>
<sequence>MTTPDALPAGIDATKASAARMYDYYLGGTHNLPVDRELADQVIALLPKTPLIMRANRLFLRRAVDYCARAGVRQFLDLGAGIPTEGPVHEVARAVHPDARVVYVDNEEAATIHGREILRGDAGCGVVHADLRDAQSVLDHPETRRLIDFSEPVAVLLLSVLQFVPDEDDPAGVVAAYRDRLRPGSRLALSHATDEGMTEQSSDITAIYARSANPIRYRPIEAVRAMFAGFDLVEPGLTHIPAWRADPADHAGAPLLGRVHGAAGVGVKR</sequence>
<proteinExistence type="predicted"/>
<dbReference type="EMBL" id="QEIN01000031">
    <property type="protein sequence ID" value="RCV60840.1"/>
    <property type="molecule type" value="Genomic_DNA"/>
</dbReference>
<protein>
    <recommendedName>
        <fullName evidence="3">Methyltransferase</fullName>
    </recommendedName>
</protein>
<dbReference type="RefSeq" id="WP_114397782.1">
    <property type="nucleotide sequence ID" value="NZ_QEIM01000047.1"/>
</dbReference>
<dbReference type="PIRSF" id="PIRSF017393">
    <property type="entry name" value="MTase_SAV2177"/>
    <property type="match status" value="1"/>
</dbReference>
<dbReference type="Gene3D" id="3.40.50.150">
    <property type="entry name" value="Vaccinia Virus protein VP39"/>
    <property type="match status" value="1"/>
</dbReference>
<accession>A0A368TBZ1</accession>
<evidence type="ECO:0008006" key="3">
    <source>
        <dbReference type="Google" id="ProtNLM"/>
    </source>
</evidence>
<reference evidence="1 2" key="1">
    <citation type="submission" date="2018-04" db="EMBL/GenBank/DDBJ databases">
        <title>Novel actinobacteria from marine sediment.</title>
        <authorList>
            <person name="Ng Z.Y."/>
            <person name="Tan G.Y.A."/>
        </authorList>
    </citation>
    <scope>NUCLEOTIDE SEQUENCE [LARGE SCALE GENOMIC DNA]</scope>
    <source>
        <strain evidence="1 2">TPS81</strain>
    </source>
</reference>
<comment type="caution">
    <text evidence="1">The sequence shown here is derived from an EMBL/GenBank/DDBJ whole genome shotgun (WGS) entry which is preliminary data.</text>
</comment>
<dbReference type="InterPro" id="IPR006764">
    <property type="entry name" value="SAM_dep_MeTrfase_SAV2177_type"/>
</dbReference>
<keyword evidence="2" id="KW-1185">Reference proteome</keyword>
<dbReference type="SUPFAM" id="SSF53335">
    <property type="entry name" value="S-adenosyl-L-methionine-dependent methyltransferases"/>
    <property type="match status" value="1"/>
</dbReference>
<dbReference type="InterPro" id="IPR029063">
    <property type="entry name" value="SAM-dependent_MTases_sf"/>
</dbReference>
<name>A0A368TBZ1_9ACTN</name>
<evidence type="ECO:0000313" key="2">
    <source>
        <dbReference type="Proteomes" id="UP000253318"/>
    </source>
</evidence>
<gene>
    <name evidence="1" type="ORF">DEF24_05880</name>
</gene>
<dbReference type="AlphaFoldDB" id="A0A368TBZ1"/>
<dbReference type="OrthoDB" id="3216820at2"/>
<evidence type="ECO:0000313" key="1">
    <source>
        <dbReference type="EMBL" id="RCV60840.1"/>
    </source>
</evidence>